<evidence type="ECO:0000256" key="3">
    <source>
        <dbReference type="ARBA" id="ARBA00022692"/>
    </source>
</evidence>
<reference evidence="7 8" key="1">
    <citation type="submission" date="2024-08" db="EMBL/GenBank/DDBJ databases">
        <authorList>
            <person name="Cucini C."/>
            <person name="Frati F."/>
        </authorList>
    </citation>
    <scope>NUCLEOTIDE SEQUENCE [LARGE SCALE GENOMIC DNA]</scope>
</reference>
<dbReference type="Proteomes" id="UP001642540">
    <property type="component" value="Unassembled WGS sequence"/>
</dbReference>
<evidence type="ECO:0000256" key="5">
    <source>
        <dbReference type="ARBA" id="ARBA00023136"/>
    </source>
</evidence>
<evidence type="ECO:0000256" key="1">
    <source>
        <dbReference type="ARBA" id="ARBA00004141"/>
    </source>
</evidence>
<evidence type="ECO:0000256" key="6">
    <source>
        <dbReference type="RuleBase" id="RU363053"/>
    </source>
</evidence>
<dbReference type="EMBL" id="CAXLJM020000007">
    <property type="protein sequence ID" value="CAL8073100.1"/>
    <property type="molecule type" value="Genomic_DNA"/>
</dbReference>
<evidence type="ECO:0000256" key="2">
    <source>
        <dbReference type="ARBA" id="ARBA00006824"/>
    </source>
</evidence>
<proteinExistence type="inferred from homology"/>
<dbReference type="PANTHER" id="PTHR11266">
    <property type="entry name" value="PEROXISOMAL MEMBRANE PROTEIN 2, PXMP2 MPV17"/>
    <property type="match status" value="1"/>
</dbReference>
<accession>A0ABP1PS01</accession>
<name>A0ABP1PS01_9HEXA</name>
<keyword evidence="3 6" id="KW-0812">Transmembrane</keyword>
<keyword evidence="5 6" id="KW-0472">Membrane</keyword>
<sequence length="187" mass="21294">MGRISSFFARHPFLKASTAYAILWPTANIVHQIRSGKEKIDTQAVLRYGAAGVTWVCPVFYCWVRGINYLIPGTNLMTCYKKVICEQVFYWPVAIAIFFGSMSFYNGESFEHFKQEFKSKYFRTHMTGLCFWPFVSLLVNYSNLVKDQNRIPLAAVASFGWASFLSYIQSQNSESAKVDTPTTAPTV</sequence>
<dbReference type="Pfam" id="PF04117">
    <property type="entry name" value="Mpv17_PMP22"/>
    <property type="match status" value="1"/>
</dbReference>
<keyword evidence="8" id="KW-1185">Reference proteome</keyword>
<comment type="similarity">
    <text evidence="2 6">Belongs to the peroxisomal membrane protein PXMP2/4 family.</text>
</comment>
<feature type="transmembrane region" description="Helical" evidence="6">
    <location>
        <begin position="151"/>
        <end position="168"/>
    </location>
</feature>
<evidence type="ECO:0008006" key="9">
    <source>
        <dbReference type="Google" id="ProtNLM"/>
    </source>
</evidence>
<comment type="subcellular location">
    <subcellularLocation>
        <location evidence="1">Membrane</location>
        <topology evidence="1">Multi-pass membrane protein</topology>
    </subcellularLocation>
</comment>
<evidence type="ECO:0000256" key="4">
    <source>
        <dbReference type="ARBA" id="ARBA00022989"/>
    </source>
</evidence>
<evidence type="ECO:0000313" key="7">
    <source>
        <dbReference type="EMBL" id="CAL8073100.1"/>
    </source>
</evidence>
<gene>
    <name evidence="7" type="ORF">ODALV1_LOCUS2492</name>
</gene>
<dbReference type="PANTHER" id="PTHR11266:SF75">
    <property type="entry name" value="IP10007P-RELATED"/>
    <property type="match status" value="1"/>
</dbReference>
<keyword evidence="4 6" id="KW-1133">Transmembrane helix</keyword>
<organism evidence="7 8">
    <name type="scientific">Orchesella dallaii</name>
    <dbReference type="NCBI Taxonomy" id="48710"/>
    <lineage>
        <taxon>Eukaryota</taxon>
        <taxon>Metazoa</taxon>
        <taxon>Ecdysozoa</taxon>
        <taxon>Arthropoda</taxon>
        <taxon>Hexapoda</taxon>
        <taxon>Collembola</taxon>
        <taxon>Entomobryomorpha</taxon>
        <taxon>Entomobryoidea</taxon>
        <taxon>Orchesellidae</taxon>
        <taxon>Orchesellinae</taxon>
        <taxon>Orchesella</taxon>
    </lineage>
</organism>
<feature type="transmembrane region" description="Helical" evidence="6">
    <location>
        <begin position="126"/>
        <end position="145"/>
    </location>
</feature>
<feature type="transmembrane region" description="Helical" evidence="6">
    <location>
        <begin position="45"/>
        <end position="68"/>
    </location>
</feature>
<dbReference type="InterPro" id="IPR007248">
    <property type="entry name" value="Mpv17_PMP22"/>
</dbReference>
<evidence type="ECO:0000313" key="8">
    <source>
        <dbReference type="Proteomes" id="UP001642540"/>
    </source>
</evidence>
<protein>
    <recommendedName>
        <fullName evidence="9">Mpv17-like protein</fullName>
    </recommendedName>
</protein>
<feature type="transmembrane region" description="Helical" evidence="6">
    <location>
        <begin position="88"/>
        <end position="105"/>
    </location>
</feature>
<comment type="caution">
    <text evidence="7">The sequence shown here is derived from an EMBL/GenBank/DDBJ whole genome shotgun (WGS) entry which is preliminary data.</text>
</comment>